<evidence type="ECO:0008006" key="4">
    <source>
        <dbReference type="Google" id="ProtNLM"/>
    </source>
</evidence>
<protein>
    <recommendedName>
        <fullName evidence="4">MotA/TolQ/ExbB proton channel domain-containing protein</fullName>
    </recommendedName>
</protein>
<dbReference type="AlphaFoldDB" id="W9HA09"/>
<gene>
    <name evidence="2" type="ORF">N825_34795</name>
</gene>
<keyword evidence="3" id="KW-1185">Reference proteome</keyword>
<dbReference type="STRING" id="1385369.N825_34795"/>
<reference evidence="2 3" key="1">
    <citation type="submission" date="2013-08" db="EMBL/GenBank/DDBJ databases">
        <title>The genome sequence of Skermanella stibiiresistens.</title>
        <authorList>
            <person name="Zhu W."/>
            <person name="Wang G."/>
        </authorList>
    </citation>
    <scope>NUCLEOTIDE SEQUENCE [LARGE SCALE GENOMIC DNA]</scope>
    <source>
        <strain evidence="2 3">SB22</strain>
    </source>
</reference>
<keyword evidence="1" id="KW-0472">Membrane</keyword>
<dbReference type="EMBL" id="AVFL01000007">
    <property type="protein sequence ID" value="EWY40648.1"/>
    <property type="molecule type" value="Genomic_DNA"/>
</dbReference>
<feature type="transmembrane region" description="Helical" evidence="1">
    <location>
        <begin position="165"/>
        <end position="185"/>
    </location>
</feature>
<evidence type="ECO:0000256" key="1">
    <source>
        <dbReference type="SAM" id="Phobius"/>
    </source>
</evidence>
<accession>W9HA09</accession>
<feature type="transmembrane region" description="Helical" evidence="1">
    <location>
        <begin position="205"/>
        <end position="229"/>
    </location>
</feature>
<dbReference type="Proteomes" id="UP000019486">
    <property type="component" value="Unassembled WGS sequence"/>
</dbReference>
<sequence>MDISIKRIFQLCAAFIVVATIYRAGNGGLETQSSSDTVLWDTLHALIAPLARVYLAMFNSPATAILLSGGLVMAGILLVVWFVYLKVRPVSRELDRLIQDCARAPVQTGRLDGLDRVLDSSLLGTDWRAWRAAGPGAGRPSAYLTLASLDRSGLRLGLVQSMPNYFVGLGLVMTFLGLIAGLWFASQGMRTADMVEARTALVHLLNSATFKFLTSVAGIGMSLVISLAFRISVQSLRDRLDLLCDRVEDAVARASFSLVAPALPNVSDGSAALAEQIPRLISSIDRLEQAIVRQSARIG</sequence>
<keyword evidence="1" id="KW-1133">Transmembrane helix</keyword>
<comment type="caution">
    <text evidence="2">The sequence shown here is derived from an EMBL/GenBank/DDBJ whole genome shotgun (WGS) entry which is preliminary data.</text>
</comment>
<proteinExistence type="predicted"/>
<name>W9HA09_9PROT</name>
<dbReference type="RefSeq" id="WP_037451265.1">
    <property type="nucleotide sequence ID" value="NZ_AVFL01000007.1"/>
</dbReference>
<keyword evidence="1" id="KW-0812">Transmembrane</keyword>
<feature type="transmembrane region" description="Helical" evidence="1">
    <location>
        <begin position="62"/>
        <end position="84"/>
    </location>
</feature>
<evidence type="ECO:0000313" key="2">
    <source>
        <dbReference type="EMBL" id="EWY40648.1"/>
    </source>
</evidence>
<evidence type="ECO:0000313" key="3">
    <source>
        <dbReference type="Proteomes" id="UP000019486"/>
    </source>
</evidence>
<dbReference type="OrthoDB" id="5741017at2"/>
<organism evidence="2 3">
    <name type="scientific">Skermanella stibiiresistens SB22</name>
    <dbReference type="NCBI Taxonomy" id="1385369"/>
    <lineage>
        <taxon>Bacteria</taxon>
        <taxon>Pseudomonadati</taxon>
        <taxon>Pseudomonadota</taxon>
        <taxon>Alphaproteobacteria</taxon>
        <taxon>Rhodospirillales</taxon>
        <taxon>Azospirillaceae</taxon>
        <taxon>Skermanella</taxon>
    </lineage>
</organism>